<dbReference type="InterPro" id="IPR001841">
    <property type="entry name" value="Znf_RING"/>
</dbReference>
<dbReference type="SUPFAM" id="SSF57850">
    <property type="entry name" value="RING/U-box"/>
    <property type="match status" value="2"/>
</dbReference>
<feature type="domain" description="RING-type" evidence="20">
    <location>
        <begin position="320"/>
        <end position="374"/>
    </location>
</feature>
<dbReference type="Gene3D" id="3.30.40.10">
    <property type="entry name" value="Zinc/RING finger domain, C3HC4 (zinc finger)"/>
    <property type="match status" value="2"/>
</dbReference>
<comment type="subcellular location">
    <subcellularLocation>
        <location evidence="2">Membrane</location>
        <topology evidence="2">Single-pass membrane protein</topology>
    </subcellularLocation>
</comment>
<evidence type="ECO:0000256" key="18">
    <source>
        <dbReference type="SAM" id="Phobius"/>
    </source>
</evidence>
<comment type="caution">
    <text evidence="21">The sequence shown here is derived from an EMBL/GenBank/DDBJ whole genome shotgun (WGS) entry which is preliminary data.</text>
</comment>
<evidence type="ECO:0000256" key="17">
    <source>
        <dbReference type="PROSITE-ProRule" id="PRU00175"/>
    </source>
</evidence>
<dbReference type="GO" id="GO:0061630">
    <property type="term" value="F:ubiquitin protein ligase activity"/>
    <property type="evidence" value="ECO:0007669"/>
    <property type="project" value="UniProtKB-EC"/>
</dbReference>
<keyword evidence="9" id="KW-0833">Ubl conjugation pathway</keyword>
<dbReference type="InterPro" id="IPR046948">
    <property type="entry name" value="ATL20-22-like"/>
</dbReference>
<dbReference type="PROSITE" id="PS50089">
    <property type="entry name" value="ZF_RING_2"/>
    <property type="match status" value="2"/>
</dbReference>
<evidence type="ECO:0000256" key="14">
    <source>
        <dbReference type="ARBA" id="ARBA00024209"/>
    </source>
</evidence>
<evidence type="ECO:0000256" key="1">
    <source>
        <dbReference type="ARBA" id="ARBA00000900"/>
    </source>
</evidence>
<keyword evidence="12 18" id="KW-0472">Membrane</keyword>
<dbReference type="Pfam" id="PF13947">
    <property type="entry name" value="GUB_WAK_bind"/>
    <property type="match status" value="2"/>
</dbReference>
<evidence type="ECO:0000256" key="5">
    <source>
        <dbReference type="ARBA" id="ARBA00022692"/>
    </source>
</evidence>
<feature type="transmembrane region" description="Helical" evidence="18">
    <location>
        <begin position="568"/>
        <end position="588"/>
    </location>
</feature>
<comment type="similarity">
    <text evidence="14">Belongs to the RING-type zinc finger family. ATL subfamily.</text>
</comment>
<keyword evidence="5 18" id="KW-0812">Transmembrane</keyword>
<feature type="domain" description="RING-type" evidence="20">
    <location>
        <begin position="650"/>
        <end position="692"/>
    </location>
</feature>
<dbReference type="AlphaFoldDB" id="A0ABD3SYN7"/>
<evidence type="ECO:0000256" key="11">
    <source>
        <dbReference type="ARBA" id="ARBA00022989"/>
    </source>
</evidence>
<dbReference type="InterPro" id="IPR013083">
    <property type="entry name" value="Znf_RING/FYVE/PHD"/>
</dbReference>
<evidence type="ECO:0000313" key="22">
    <source>
        <dbReference type="Proteomes" id="UP001634393"/>
    </source>
</evidence>
<dbReference type="Pfam" id="PF14380">
    <property type="entry name" value="WAK_assoc"/>
    <property type="match status" value="1"/>
</dbReference>
<keyword evidence="22" id="KW-1185">Reference proteome</keyword>
<proteinExistence type="inferred from homology"/>
<reference evidence="21 22" key="1">
    <citation type="submission" date="2024-12" db="EMBL/GenBank/DDBJ databases">
        <title>The unique morphological basis and parallel evolutionary history of personate flowers in Penstemon.</title>
        <authorList>
            <person name="Depatie T.H."/>
            <person name="Wessinger C.A."/>
        </authorList>
    </citation>
    <scope>NUCLEOTIDE SEQUENCE [LARGE SCALE GENOMIC DNA]</scope>
    <source>
        <strain evidence="21">WTNN_2</strain>
        <tissue evidence="21">Leaf</tissue>
    </source>
</reference>
<evidence type="ECO:0000256" key="19">
    <source>
        <dbReference type="SAM" id="SignalP"/>
    </source>
</evidence>
<keyword evidence="7 19" id="KW-0732">Signal</keyword>
<protein>
    <recommendedName>
        <fullName evidence="20">RING-type domain-containing protein</fullName>
    </recommendedName>
</protein>
<dbReference type="InterPro" id="IPR025287">
    <property type="entry name" value="WAK_GUB"/>
</dbReference>
<dbReference type="PANTHER" id="PTHR46279">
    <property type="entry name" value="RING/U-BOX SUPERFAMILY PROTEIN"/>
    <property type="match status" value="1"/>
</dbReference>
<keyword evidence="13" id="KW-0325">Glycoprotein</keyword>
<dbReference type="GO" id="GO:0004674">
    <property type="term" value="F:protein serine/threonine kinase activity"/>
    <property type="evidence" value="ECO:0007669"/>
    <property type="project" value="UniProtKB-EC"/>
</dbReference>
<feature type="chain" id="PRO_5044773022" description="RING-type domain-containing protein" evidence="19">
    <location>
        <begin position="24"/>
        <end position="700"/>
    </location>
</feature>
<evidence type="ECO:0000256" key="3">
    <source>
        <dbReference type="ARBA" id="ARBA00004906"/>
    </source>
</evidence>
<keyword evidence="11 18" id="KW-1133">Transmembrane helix</keyword>
<evidence type="ECO:0000256" key="9">
    <source>
        <dbReference type="ARBA" id="ARBA00022786"/>
    </source>
</evidence>
<dbReference type="SMART" id="SM00184">
    <property type="entry name" value="RING"/>
    <property type="match status" value="2"/>
</dbReference>
<comment type="pathway">
    <text evidence="3">Protein modification; protein ubiquitination.</text>
</comment>
<feature type="transmembrane region" description="Helical" evidence="18">
    <location>
        <begin position="237"/>
        <end position="263"/>
    </location>
</feature>
<evidence type="ECO:0000256" key="2">
    <source>
        <dbReference type="ARBA" id="ARBA00004167"/>
    </source>
</evidence>
<evidence type="ECO:0000256" key="7">
    <source>
        <dbReference type="ARBA" id="ARBA00022729"/>
    </source>
</evidence>
<keyword evidence="8 17" id="KW-0863">Zinc-finger</keyword>
<dbReference type="GO" id="GO:0016020">
    <property type="term" value="C:membrane"/>
    <property type="evidence" value="ECO:0007669"/>
    <property type="project" value="UniProtKB-SubCell"/>
</dbReference>
<evidence type="ECO:0000259" key="20">
    <source>
        <dbReference type="PROSITE" id="PS50089"/>
    </source>
</evidence>
<keyword evidence="6" id="KW-0479">Metal-binding</keyword>
<name>A0ABD3SYN7_9LAMI</name>
<sequence>MEILKTIIFFFFFTFLLFQTIQARNDCPSRFCGKNQFVIRFPFLLQGHQPQNCGYPGFDLSCTSQKPQVVINIPDSGDFLVGDINYRIQEIQLFDPNGCLPKSLMSLNLSFSPFMFTYSQNFTFLSCPIDFVRKSRLTTIDCLGNSTASVVATSSMDHVKAMNMCSTIVSMPIPVSWPQRNEWLAYDFDEDLRLTWDVPNCGDCESKGGICGFRNSTSNQTHCFIDTITGQSRGLQIFRIIVLSIVIPAIVCSVILSCVLCIVGRRRHVVVSAPRNGTAAVTPQTPETTIIGLDDSTIESYTKVILGESRRLPGPNGATCPICLVDYDPKDIIRCIPQCEHCFHSDCIDEWLRMNVPFFLFLFFSVVQSKNHCPTSYCNNNSFPIQYPFKLQYQHPQHCNYTNLTCNSQGIPILNLPYSGDFHVRSIDYDSSIIELYDPENCLPRRFMNFSLSTSNVFSAIYSRNFTFYSCPSKYIALSNFISIDCLSNSSRATVATHSISSQVMTELYRCNAIATSEVPVSRMDLYDFIGNQSDFILTWFAPPCKDCPREKGGYMDNSWNNFSETPVFIPSCVVMGLFVVICLLNILKKVAGRNEMNSTADVMPETTPAATAPPRSTATGLDESKINSCTELVVISKNRINPGPDSNICCICLESYKPLQTVRSIAKCDHCFHADCIELWLRKNRTCPVCRTILATVEL</sequence>
<evidence type="ECO:0000256" key="16">
    <source>
        <dbReference type="ARBA" id="ARBA00048679"/>
    </source>
</evidence>
<dbReference type="Pfam" id="PF13639">
    <property type="entry name" value="zf-RING_2"/>
    <property type="match status" value="2"/>
</dbReference>
<accession>A0ABD3SYN7</accession>
<evidence type="ECO:0000256" key="10">
    <source>
        <dbReference type="ARBA" id="ARBA00022833"/>
    </source>
</evidence>
<comment type="catalytic activity">
    <reaction evidence="16">
        <text>L-seryl-[protein] + ATP = O-phospho-L-seryl-[protein] + ADP + H(+)</text>
        <dbReference type="Rhea" id="RHEA:17989"/>
        <dbReference type="Rhea" id="RHEA-COMP:9863"/>
        <dbReference type="Rhea" id="RHEA-COMP:11604"/>
        <dbReference type="ChEBI" id="CHEBI:15378"/>
        <dbReference type="ChEBI" id="CHEBI:29999"/>
        <dbReference type="ChEBI" id="CHEBI:30616"/>
        <dbReference type="ChEBI" id="CHEBI:83421"/>
        <dbReference type="ChEBI" id="CHEBI:456216"/>
        <dbReference type="EC" id="2.7.11.1"/>
    </reaction>
</comment>
<dbReference type="PANTHER" id="PTHR46279:SF2">
    <property type="entry name" value="RING-H2 FINGER PROTEIN ATL21A-RELATED"/>
    <property type="match status" value="1"/>
</dbReference>
<dbReference type="Proteomes" id="UP001634393">
    <property type="component" value="Unassembled WGS sequence"/>
</dbReference>
<comment type="catalytic activity">
    <reaction evidence="1">
        <text>S-ubiquitinyl-[E2 ubiquitin-conjugating enzyme]-L-cysteine + [acceptor protein]-L-lysine = [E2 ubiquitin-conjugating enzyme]-L-cysteine + N(6)-ubiquitinyl-[acceptor protein]-L-lysine.</text>
        <dbReference type="EC" id="2.3.2.27"/>
    </reaction>
</comment>
<organism evidence="21 22">
    <name type="scientific">Penstemon smallii</name>
    <dbReference type="NCBI Taxonomy" id="265156"/>
    <lineage>
        <taxon>Eukaryota</taxon>
        <taxon>Viridiplantae</taxon>
        <taxon>Streptophyta</taxon>
        <taxon>Embryophyta</taxon>
        <taxon>Tracheophyta</taxon>
        <taxon>Spermatophyta</taxon>
        <taxon>Magnoliopsida</taxon>
        <taxon>eudicotyledons</taxon>
        <taxon>Gunneridae</taxon>
        <taxon>Pentapetalae</taxon>
        <taxon>asterids</taxon>
        <taxon>lamiids</taxon>
        <taxon>Lamiales</taxon>
        <taxon>Plantaginaceae</taxon>
        <taxon>Cheloneae</taxon>
        <taxon>Penstemon</taxon>
    </lineage>
</organism>
<evidence type="ECO:0000256" key="12">
    <source>
        <dbReference type="ARBA" id="ARBA00023136"/>
    </source>
</evidence>
<evidence type="ECO:0000313" key="21">
    <source>
        <dbReference type="EMBL" id="KAL3829754.1"/>
    </source>
</evidence>
<comment type="catalytic activity">
    <reaction evidence="15">
        <text>L-threonyl-[protein] + ATP = O-phospho-L-threonyl-[protein] + ADP + H(+)</text>
        <dbReference type="Rhea" id="RHEA:46608"/>
        <dbReference type="Rhea" id="RHEA-COMP:11060"/>
        <dbReference type="Rhea" id="RHEA-COMP:11605"/>
        <dbReference type="ChEBI" id="CHEBI:15378"/>
        <dbReference type="ChEBI" id="CHEBI:30013"/>
        <dbReference type="ChEBI" id="CHEBI:30616"/>
        <dbReference type="ChEBI" id="CHEBI:61977"/>
        <dbReference type="ChEBI" id="CHEBI:456216"/>
        <dbReference type="EC" id="2.7.11.1"/>
    </reaction>
</comment>
<keyword evidence="10" id="KW-0862">Zinc</keyword>
<keyword evidence="4" id="KW-0808">Transferase</keyword>
<feature type="signal peptide" evidence="19">
    <location>
        <begin position="1"/>
        <end position="23"/>
    </location>
</feature>
<dbReference type="InterPro" id="IPR032872">
    <property type="entry name" value="WAK_assoc_C"/>
</dbReference>
<dbReference type="EMBL" id="JBJXBP010000005">
    <property type="protein sequence ID" value="KAL3829754.1"/>
    <property type="molecule type" value="Genomic_DNA"/>
</dbReference>
<evidence type="ECO:0000256" key="8">
    <source>
        <dbReference type="ARBA" id="ARBA00022771"/>
    </source>
</evidence>
<evidence type="ECO:0000256" key="13">
    <source>
        <dbReference type="ARBA" id="ARBA00023180"/>
    </source>
</evidence>
<dbReference type="GO" id="GO:0008270">
    <property type="term" value="F:zinc ion binding"/>
    <property type="evidence" value="ECO:0007669"/>
    <property type="project" value="UniProtKB-KW"/>
</dbReference>
<evidence type="ECO:0000256" key="6">
    <source>
        <dbReference type="ARBA" id="ARBA00022723"/>
    </source>
</evidence>
<evidence type="ECO:0000256" key="4">
    <source>
        <dbReference type="ARBA" id="ARBA00022679"/>
    </source>
</evidence>
<evidence type="ECO:0000256" key="15">
    <source>
        <dbReference type="ARBA" id="ARBA00047899"/>
    </source>
</evidence>
<gene>
    <name evidence="21" type="ORF">ACJIZ3_018556</name>
</gene>